<proteinExistence type="predicted"/>
<dbReference type="InterPro" id="IPR012338">
    <property type="entry name" value="Beta-lactam/transpept-like"/>
</dbReference>
<dbReference type="EMBL" id="JBHTCS010000017">
    <property type="protein sequence ID" value="MFC7449260.1"/>
    <property type="molecule type" value="Genomic_DNA"/>
</dbReference>
<dbReference type="PANTHER" id="PTHR30627:SF24">
    <property type="entry name" value="PENICILLIN-BINDING PROTEIN 4B"/>
    <property type="match status" value="1"/>
</dbReference>
<dbReference type="RefSeq" id="WP_378406083.1">
    <property type="nucleotide sequence ID" value="NZ_JBHTCS010000017.1"/>
</dbReference>
<name>A0ABW2RZS6_9NOCA</name>
<accession>A0ABW2RZS6</accession>
<feature type="domain" description="NTF2-like N-terminal transpeptidase" evidence="1">
    <location>
        <begin position="38"/>
        <end position="144"/>
    </location>
</feature>
<dbReference type="PANTHER" id="PTHR30627">
    <property type="entry name" value="PEPTIDOGLYCAN D,D-TRANSPEPTIDASE"/>
    <property type="match status" value="1"/>
</dbReference>
<organism evidence="2 3">
    <name type="scientific">Rhodococcus daqingensis</name>
    <dbReference type="NCBI Taxonomy" id="2479363"/>
    <lineage>
        <taxon>Bacteria</taxon>
        <taxon>Bacillati</taxon>
        <taxon>Actinomycetota</taxon>
        <taxon>Actinomycetes</taxon>
        <taxon>Mycobacteriales</taxon>
        <taxon>Nocardiaceae</taxon>
        <taxon>Rhodococcus</taxon>
    </lineage>
</organism>
<evidence type="ECO:0000313" key="3">
    <source>
        <dbReference type="Proteomes" id="UP001596484"/>
    </source>
</evidence>
<dbReference type="InterPro" id="IPR007887">
    <property type="entry name" value="MecA_N"/>
</dbReference>
<gene>
    <name evidence="2" type="ORF">ACFQS9_15305</name>
</gene>
<dbReference type="Pfam" id="PF05223">
    <property type="entry name" value="MecA_N"/>
    <property type="match status" value="1"/>
</dbReference>
<dbReference type="InterPro" id="IPR050515">
    <property type="entry name" value="Beta-lactam/transpept"/>
</dbReference>
<sequence length="552" mass="58284">MRAVRHKLRMWNGLALATALSLAVGVVGGFFDGPETDPESVVERFAAALTEGDVSEAAELTSYPNAAKAAITQAFDGLRAEKAAFEVNQFIPLGDDAGIFNATADWTFGDGKNWQYNINGRVRKLSVGWRVSWQPQILAPGLGHGRILRYDRTDAAPPRVFDLAGNLMMTEQRINTVTLDPAAMPDPVLSTNRLAKVIEPVAPLITGATMMQELAGAPGQRLTAVSLRDDDFAVLEDDLRAIPGVVIVQTPKLISHDRRISGPLVDAMRDVWQLNRDATQGWAVNAVEPDGTALKQTGFQGPPGPDIRSALDPRVQLAATEAAVTVGTPAAVVAIQPSTGAVLAVAQNNQASELGPIAFTGLYPAGSALAAVDVAADAQRTDRLTAARQLGLAMDYQIPGLEQRTDDLTGGADSVLRVTGSRDGEGPRVSPFGMALVAASVARGSTAVPVIAGGQPATTDASAEPLPQPVTDRLRGMMRDTVARGAGSLLNGYPDLIGMAGAHEDDRWFFGSRGDLAFAVYVQDADGSDRAVKMTDRMFRELAKPPEAPAGR</sequence>
<evidence type="ECO:0000313" key="2">
    <source>
        <dbReference type="EMBL" id="MFC7449260.1"/>
    </source>
</evidence>
<dbReference type="Gene3D" id="3.40.710.10">
    <property type="entry name" value="DD-peptidase/beta-lactamase superfamily"/>
    <property type="match status" value="2"/>
</dbReference>
<keyword evidence="3" id="KW-1185">Reference proteome</keyword>
<evidence type="ECO:0000259" key="1">
    <source>
        <dbReference type="Pfam" id="PF05223"/>
    </source>
</evidence>
<dbReference type="SUPFAM" id="SSF56601">
    <property type="entry name" value="beta-lactamase/transpeptidase-like"/>
    <property type="match status" value="1"/>
</dbReference>
<reference evidence="3" key="1">
    <citation type="journal article" date="2019" name="Int. J. Syst. Evol. Microbiol.">
        <title>The Global Catalogue of Microorganisms (GCM) 10K type strain sequencing project: providing services to taxonomists for standard genome sequencing and annotation.</title>
        <authorList>
            <consortium name="The Broad Institute Genomics Platform"/>
            <consortium name="The Broad Institute Genome Sequencing Center for Infectious Disease"/>
            <person name="Wu L."/>
            <person name="Ma J."/>
        </authorList>
    </citation>
    <scope>NUCLEOTIDE SEQUENCE [LARGE SCALE GENOMIC DNA]</scope>
    <source>
        <strain evidence="3">ICMP 19430</strain>
    </source>
</reference>
<comment type="caution">
    <text evidence="2">The sequence shown here is derived from an EMBL/GenBank/DDBJ whole genome shotgun (WGS) entry which is preliminary data.</text>
</comment>
<protein>
    <submittedName>
        <fullName evidence="2">NTF2-like N-terminal transpeptidase domain-containing protein</fullName>
    </submittedName>
</protein>
<dbReference type="Proteomes" id="UP001596484">
    <property type="component" value="Unassembled WGS sequence"/>
</dbReference>